<dbReference type="Pfam" id="PF02417">
    <property type="entry name" value="Chromate_transp"/>
    <property type="match status" value="1"/>
</dbReference>
<keyword evidence="9" id="KW-1185">Reference proteome</keyword>
<organism evidence="8 9">
    <name type="scientific">Methylocystis parvus</name>
    <dbReference type="NCBI Taxonomy" id="134"/>
    <lineage>
        <taxon>Bacteria</taxon>
        <taxon>Pseudomonadati</taxon>
        <taxon>Pseudomonadota</taxon>
        <taxon>Alphaproteobacteria</taxon>
        <taxon>Hyphomicrobiales</taxon>
        <taxon>Methylocystaceae</taxon>
        <taxon>Methylocystis</taxon>
    </lineage>
</organism>
<dbReference type="Proteomes" id="UP000422569">
    <property type="component" value="Chromosome"/>
</dbReference>
<evidence type="ECO:0000256" key="5">
    <source>
        <dbReference type="ARBA" id="ARBA00022989"/>
    </source>
</evidence>
<dbReference type="PANTHER" id="PTHR43663">
    <property type="entry name" value="CHROMATE TRANSPORT PROTEIN-RELATED"/>
    <property type="match status" value="1"/>
</dbReference>
<evidence type="ECO:0000256" key="7">
    <source>
        <dbReference type="SAM" id="Phobius"/>
    </source>
</evidence>
<comment type="subcellular location">
    <subcellularLocation>
        <location evidence="1">Cell membrane</location>
        <topology evidence="1">Multi-pass membrane protein</topology>
    </subcellularLocation>
</comment>
<feature type="transmembrane region" description="Helical" evidence="7">
    <location>
        <begin position="80"/>
        <end position="105"/>
    </location>
</feature>
<dbReference type="RefSeq" id="WP_016917689.1">
    <property type="nucleotide sequence ID" value="NZ_CP044331.1"/>
</dbReference>
<accession>A0A6B8M6D4</accession>
<evidence type="ECO:0000256" key="4">
    <source>
        <dbReference type="ARBA" id="ARBA00022692"/>
    </source>
</evidence>
<feature type="transmembrane region" description="Helical" evidence="7">
    <location>
        <begin position="147"/>
        <end position="180"/>
    </location>
</feature>
<keyword evidence="3" id="KW-1003">Cell membrane</keyword>
<evidence type="ECO:0000313" key="9">
    <source>
        <dbReference type="Proteomes" id="UP000422569"/>
    </source>
</evidence>
<protein>
    <submittedName>
        <fullName evidence="8">Chromate transporter</fullName>
    </submittedName>
</protein>
<name>A0A6B8M6D4_9HYPH</name>
<keyword evidence="4 7" id="KW-0812">Transmembrane</keyword>
<dbReference type="EMBL" id="CP044331">
    <property type="protein sequence ID" value="QGM97642.1"/>
    <property type="molecule type" value="Genomic_DNA"/>
</dbReference>
<dbReference type="GO" id="GO:0005886">
    <property type="term" value="C:plasma membrane"/>
    <property type="evidence" value="ECO:0007669"/>
    <property type="project" value="UniProtKB-SubCell"/>
</dbReference>
<dbReference type="GO" id="GO:0015109">
    <property type="term" value="F:chromate transmembrane transporter activity"/>
    <property type="evidence" value="ECO:0007669"/>
    <property type="project" value="InterPro"/>
</dbReference>
<comment type="similarity">
    <text evidence="2">Belongs to the chromate ion transporter (CHR) (TC 2.A.51) family.</text>
</comment>
<dbReference type="AlphaFoldDB" id="A0A6B8M6D4"/>
<evidence type="ECO:0000313" key="8">
    <source>
        <dbReference type="EMBL" id="QGM97642.1"/>
    </source>
</evidence>
<gene>
    <name evidence="8" type="ORF">F7D14_09325</name>
</gene>
<keyword evidence="5 7" id="KW-1133">Transmembrane helix</keyword>
<feature type="transmembrane region" description="Helical" evidence="7">
    <location>
        <begin position="117"/>
        <end position="135"/>
    </location>
</feature>
<proteinExistence type="inferred from homology"/>
<feature type="transmembrane region" description="Helical" evidence="7">
    <location>
        <begin position="12"/>
        <end position="34"/>
    </location>
</feature>
<evidence type="ECO:0000256" key="2">
    <source>
        <dbReference type="ARBA" id="ARBA00005262"/>
    </source>
</evidence>
<keyword evidence="6 7" id="KW-0472">Membrane</keyword>
<dbReference type="PANTHER" id="PTHR43663:SF1">
    <property type="entry name" value="CHROMATE TRANSPORTER"/>
    <property type="match status" value="1"/>
</dbReference>
<reference evidence="8 9" key="1">
    <citation type="submission" date="2019-09" db="EMBL/GenBank/DDBJ databases">
        <title>Isolation and complete genome sequencing of Methylocystis species.</title>
        <authorList>
            <person name="Rumah B.L."/>
            <person name="Stead C.E."/>
            <person name="Stevens B.C."/>
            <person name="Minton N.P."/>
            <person name="Grosse-Honebrink A."/>
            <person name="Zhang Y."/>
        </authorList>
    </citation>
    <scope>NUCLEOTIDE SEQUENCE [LARGE SCALE GENOMIC DNA]</scope>
    <source>
        <strain evidence="8 9">BRCS2</strain>
    </source>
</reference>
<evidence type="ECO:0000256" key="6">
    <source>
        <dbReference type="ARBA" id="ARBA00023136"/>
    </source>
</evidence>
<evidence type="ECO:0000256" key="1">
    <source>
        <dbReference type="ARBA" id="ARBA00004651"/>
    </source>
</evidence>
<dbReference type="InterPro" id="IPR003370">
    <property type="entry name" value="Chromate_transpt"/>
</dbReference>
<dbReference type="InterPro" id="IPR052518">
    <property type="entry name" value="CHR_Transporter"/>
</dbReference>
<evidence type="ECO:0000256" key="3">
    <source>
        <dbReference type="ARBA" id="ARBA00022475"/>
    </source>
</evidence>
<sequence length="187" mass="19345">MSDAGNIPKVSIAKIFLAFLMIGATSLGGGVVGYLRSSLVGSLQWLDDETFVELLSICQSLPGLNASNMAILVGDRLRGAAGAVAALVGICLPGGLIMVAAAAAYGASHKDFPLVNAVLHGVSAAAVGMVLYVTVELARKTIAKPPDFFFAAATLAFVTLLHESVLLALFAVAPVATFWFRPRKDGQ</sequence>
<dbReference type="KEGG" id="mpar:F7D14_09325"/>